<reference evidence="2 3" key="1">
    <citation type="submission" date="2014-04" db="EMBL/GenBank/DDBJ databases">
        <authorList>
            <consortium name="DOE Joint Genome Institute"/>
            <person name="Kuo A."/>
            <person name="Kohler A."/>
            <person name="Nagy L.G."/>
            <person name="Floudas D."/>
            <person name="Copeland A."/>
            <person name="Barry K.W."/>
            <person name="Cichocki N."/>
            <person name="Veneault-Fourrey C."/>
            <person name="LaButti K."/>
            <person name="Lindquist E.A."/>
            <person name="Lipzen A."/>
            <person name="Lundell T."/>
            <person name="Morin E."/>
            <person name="Murat C."/>
            <person name="Sun H."/>
            <person name="Tunlid A."/>
            <person name="Henrissat B."/>
            <person name="Grigoriev I.V."/>
            <person name="Hibbett D.S."/>
            <person name="Martin F."/>
            <person name="Nordberg H.P."/>
            <person name="Cantor M.N."/>
            <person name="Hua S.X."/>
        </authorList>
    </citation>
    <scope>NUCLEOTIDE SEQUENCE [LARGE SCALE GENOMIC DNA]</scope>
    <source>
        <strain evidence="2 3">LaAM-08-1</strain>
    </source>
</reference>
<proteinExistence type="predicted"/>
<keyword evidence="3" id="KW-1185">Reference proteome</keyword>
<gene>
    <name evidence="2" type="ORF">K443DRAFT_12938</name>
</gene>
<name>A0A0C9WQB7_9AGAR</name>
<reference evidence="3" key="2">
    <citation type="submission" date="2015-01" db="EMBL/GenBank/DDBJ databases">
        <title>Evolutionary Origins and Diversification of the Mycorrhizal Mutualists.</title>
        <authorList>
            <consortium name="DOE Joint Genome Institute"/>
            <consortium name="Mycorrhizal Genomics Consortium"/>
            <person name="Kohler A."/>
            <person name="Kuo A."/>
            <person name="Nagy L.G."/>
            <person name="Floudas D."/>
            <person name="Copeland A."/>
            <person name="Barry K.W."/>
            <person name="Cichocki N."/>
            <person name="Veneault-Fourrey C."/>
            <person name="LaButti K."/>
            <person name="Lindquist E.A."/>
            <person name="Lipzen A."/>
            <person name="Lundell T."/>
            <person name="Morin E."/>
            <person name="Murat C."/>
            <person name="Riley R."/>
            <person name="Ohm R."/>
            <person name="Sun H."/>
            <person name="Tunlid A."/>
            <person name="Henrissat B."/>
            <person name="Grigoriev I.V."/>
            <person name="Hibbett D.S."/>
            <person name="Martin F."/>
        </authorList>
    </citation>
    <scope>NUCLEOTIDE SEQUENCE [LARGE SCALE GENOMIC DNA]</scope>
    <source>
        <strain evidence="3">LaAM-08-1</strain>
    </source>
</reference>
<feature type="region of interest" description="Disordered" evidence="1">
    <location>
        <begin position="71"/>
        <end position="114"/>
    </location>
</feature>
<accession>A0A0C9WQB7</accession>
<dbReference type="HOGENOM" id="CLU_035160_1_0_1"/>
<dbReference type="OrthoDB" id="3253416at2759"/>
<dbReference type="AlphaFoldDB" id="A0A0C9WQB7"/>
<evidence type="ECO:0000313" key="3">
    <source>
        <dbReference type="Proteomes" id="UP000054477"/>
    </source>
</evidence>
<evidence type="ECO:0000313" key="2">
    <source>
        <dbReference type="EMBL" id="KIJ93320.1"/>
    </source>
</evidence>
<dbReference type="Proteomes" id="UP000054477">
    <property type="component" value="Unassembled WGS sequence"/>
</dbReference>
<organism evidence="2 3">
    <name type="scientific">Laccaria amethystina LaAM-08-1</name>
    <dbReference type="NCBI Taxonomy" id="1095629"/>
    <lineage>
        <taxon>Eukaryota</taxon>
        <taxon>Fungi</taxon>
        <taxon>Dikarya</taxon>
        <taxon>Basidiomycota</taxon>
        <taxon>Agaricomycotina</taxon>
        <taxon>Agaricomycetes</taxon>
        <taxon>Agaricomycetidae</taxon>
        <taxon>Agaricales</taxon>
        <taxon>Agaricineae</taxon>
        <taxon>Hydnangiaceae</taxon>
        <taxon>Laccaria</taxon>
    </lineage>
</organism>
<evidence type="ECO:0000256" key="1">
    <source>
        <dbReference type="SAM" id="MobiDB-lite"/>
    </source>
</evidence>
<feature type="compositionally biased region" description="Basic residues" evidence="1">
    <location>
        <begin position="490"/>
        <end position="506"/>
    </location>
</feature>
<protein>
    <submittedName>
        <fullName evidence="2">Uncharacterized protein</fullName>
    </submittedName>
</protein>
<dbReference type="STRING" id="1095629.A0A0C9WQB7"/>
<sequence>MDLSHLLSDESPAPLYQPSWAAPVDHVAPTNFDFLPYHPSGPEVHTVATPPVSTLSPPLWIFPPVLELSQPQPSQYQLPSPPSTQPVDAASPPPSPQADFLSLPAPGPTPAASIAQCTSAKPSLTVPLTKEGFVDTGGATTFASRNPLKDIQPPRFRICDSQTDAAKLGRAEMRLKRDGKADALREGVDVIIKSRDAAIKDLAQELNMTEKAVRTLVNGETHYVKHRKPSMYNALVHKVNSEMNDDLPPRERYKLKEIQQTVLAGMETDAYSEQYKGEALLELEEFRKNKTTGSRSSNMAAYADARATTASVTNEIVCLGKRTGITGLAIFAKGHIHDDYIDGLAEFNGSASFFTEVLNMQPEDVCSKFQQWVCNRKLELDAPDNLQTAQNQCAVSIKMGLCMITNNVNLGMNYINYRTSIVKKHHVELLGWPVDIPFVNPYQITTVAIARKLQQALALGTCKWVAMTRQRRKEHAAALELDVESGNTVGKKRKSRSDKGKKRNCA</sequence>
<feature type="region of interest" description="Disordered" evidence="1">
    <location>
        <begin position="486"/>
        <end position="506"/>
    </location>
</feature>
<dbReference type="EMBL" id="KN838850">
    <property type="protein sequence ID" value="KIJ93320.1"/>
    <property type="molecule type" value="Genomic_DNA"/>
</dbReference>